<organism evidence="2 3">
    <name type="scientific">Adineta steineri</name>
    <dbReference type="NCBI Taxonomy" id="433720"/>
    <lineage>
        <taxon>Eukaryota</taxon>
        <taxon>Metazoa</taxon>
        <taxon>Spiralia</taxon>
        <taxon>Gnathifera</taxon>
        <taxon>Rotifera</taxon>
        <taxon>Eurotatoria</taxon>
        <taxon>Bdelloidea</taxon>
        <taxon>Adinetida</taxon>
        <taxon>Adinetidae</taxon>
        <taxon>Adineta</taxon>
    </lineage>
</organism>
<dbReference type="Gene3D" id="1.25.40.10">
    <property type="entry name" value="Tetratricopeptide repeat domain"/>
    <property type="match status" value="1"/>
</dbReference>
<proteinExistence type="predicted"/>
<gene>
    <name evidence="2" type="ORF">KXQ929_LOCUS50911</name>
</gene>
<dbReference type="Proteomes" id="UP000663868">
    <property type="component" value="Unassembled WGS sequence"/>
</dbReference>
<protein>
    <recommendedName>
        <fullName evidence="4">Tetratricopeptide repeat protein</fullName>
    </recommendedName>
</protein>
<comment type="caution">
    <text evidence="2">The sequence shown here is derived from an EMBL/GenBank/DDBJ whole genome shotgun (WGS) entry which is preliminary data.</text>
</comment>
<dbReference type="PROSITE" id="PS50005">
    <property type="entry name" value="TPR"/>
    <property type="match status" value="1"/>
</dbReference>
<evidence type="ECO:0000256" key="1">
    <source>
        <dbReference type="PROSITE-ProRule" id="PRU00339"/>
    </source>
</evidence>
<sequence length="142" mass="16866">MYDQGLLMFRKFNLSNHISTVALLENIGETQIDEKNDCDKALDYYQQALNILEKYYPSYLAHIADILNDMAYAFFKQRKLDKALDFYHRSINLLKEYYSSNNVETISFLRNYDNILENHEFIKHHEQVLISRKENGTKKGKT</sequence>
<evidence type="ECO:0000313" key="3">
    <source>
        <dbReference type="Proteomes" id="UP000663868"/>
    </source>
</evidence>
<dbReference type="InterPro" id="IPR019734">
    <property type="entry name" value="TPR_rpt"/>
</dbReference>
<dbReference type="SMART" id="SM00028">
    <property type="entry name" value="TPR"/>
    <property type="match status" value="2"/>
</dbReference>
<dbReference type="SUPFAM" id="SSF48452">
    <property type="entry name" value="TPR-like"/>
    <property type="match status" value="1"/>
</dbReference>
<feature type="repeat" description="TPR" evidence="1">
    <location>
        <begin position="64"/>
        <end position="97"/>
    </location>
</feature>
<reference evidence="2" key="1">
    <citation type="submission" date="2021-02" db="EMBL/GenBank/DDBJ databases">
        <authorList>
            <person name="Nowell W R."/>
        </authorList>
    </citation>
    <scope>NUCLEOTIDE SEQUENCE</scope>
</reference>
<dbReference type="AlphaFoldDB" id="A0A820P4B6"/>
<evidence type="ECO:0008006" key="4">
    <source>
        <dbReference type="Google" id="ProtNLM"/>
    </source>
</evidence>
<keyword evidence="1" id="KW-0802">TPR repeat</keyword>
<evidence type="ECO:0000313" key="2">
    <source>
        <dbReference type="EMBL" id="CAF4399022.1"/>
    </source>
</evidence>
<dbReference type="InterPro" id="IPR011990">
    <property type="entry name" value="TPR-like_helical_dom_sf"/>
</dbReference>
<name>A0A820P4B6_9BILA</name>
<accession>A0A820P4B6</accession>
<dbReference type="EMBL" id="CAJOBB010024207">
    <property type="protein sequence ID" value="CAF4399022.1"/>
    <property type="molecule type" value="Genomic_DNA"/>
</dbReference>